<dbReference type="AlphaFoldDB" id="A0A1I7UEZ5"/>
<name>A0A1I7UEZ5_9PELO</name>
<evidence type="ECO:0000313" key="1">
    <source>
        <dbReference type="Proteomes" id="UP000095282"/>
    </source>
</evidence>
<evidence type="ECO:0000313" key="2">
    <source>
        <dbReference type="WBParaSite" id="Csp11.Scaffold629.g8643.t1"/>
    </source>
</evidence>
<dbReference type="WBParaSite" id="Csp11.Scaffold629.g8643.t1">
    <property type="protein sequence ID" value="Csp11.Scaffold629.g8643.t1"/>
    <property type="gene ID" value="Csp11.Scaffold629.g8643"/>
</dbReference>
<accession>A0A1I7UEZ5</accession>
<sequence length="93" mass="11265">MPGIRTKKSERRGQTLDNEKLIEMYNNRFEIEEELDILENLKIMDERKRIKQLNIQLSYIDNIISIGETNYTKKRHINVRRLFSVLKTLQEKE</sequence>
<dbReference type="Proteomes" id="UP000095282">
    <property type="component" value="Unplaced"/>
</dbReference>
<dbReference type="eggNOG" id="ENOG502R8BD">
    <property type="taxonomic scope" value="Eukaryota"/>
</dbReference>
<keyword evidence="1" id="KW-1185">Reference proteome</keyword>
<reference evidence="2" key="1">
    <citation type="submission" date="2016-11" db="UniProtKB">
        <authorList>
            <consortium name="WormBaseParasite"/>
        </authorList>
    </citation>
    <scope>IDENTIFICATION</scope>
</reference>
<organism evidence="1 2">
    <name type="scientific">Caenorhabditis tropicalis</name>
    <dbReference type="NCBI Taxonomy" id="1561998"/>
    <lineage>
        <taxon>Eukaryota</taxon>
        <taxon>Metazoa</taxon>
        <taxon>Ecdysozoa</taxon>
        <taxon>Nematoda</taxon>
        <taxon>Chromadorea</taxon>
        <taxon>Rhabditida</taxon>
        <taxon>Rhabditina</taxon>
        <taxon>Rhabditomorpha</taxon>
        <taxon>Rhabditoidea</taxon>
        <taxon>Rhabditidae</taxon>
        <taxon>Peloderinae</taxon>
        <taxon>Caenorhabditis</taxon>
    </lineage>
</organism>
<protein>
    <submittedName>
        <fullName evidence="2">Transposase</fullName>
    </submittedName>
</protein>
<proteinExistence type="predicted"/>